<dbReference type="InterPro" id="IPR001680">
    <property type="entry name" value="WD40_rpt"/>
</dbReference>
<feature type="repeat" description="WD" evidence="3">
    <location>
        <begin position="1674"/>
        <end position="1707"/>
    </location>
</feature>
<accession>A0A9Q6EM37</accession>
<dbReference type="InterPro" id="IPR027417">
    <property type="entry name" value="P-loop_NTPase"/>
</dbReference>
<gene>
    <name evidence="7" type="ORF">VF08_10600</name>
</gene>
<feature type="repeat" description="WD" evidence="3">
    <location>
        <begin position="1182"/>
        <end position="1214"/>
    </location>
</feature>
<feature type="repeat" description="WD" evidence="3">
    <location>
        <begin position="1223"/>
        <end position="1254"/>
    </location>
</feature>
<feature type="compositionally biased region" description="Basic and acidic residues" evidence="5">
    <location>
        <begin position="264"/>
        <end position="292"/>
    </location>
</feature>
<feature type="repeat" description="WD" evidence="3">
    <location>
        <begin position="1593"/>
        <end position="1625"/>
    </location>
</feature>
<dbReference type="InterPro" id="IPR019775">
    <property type="entry name" value="WD40_repeat_CS"/>
</dbReference>
<feature type="repeat" description="WD" evidence="3">
    <location>
        <begin position="1511"/>
        <end position="1543"/>
    </location>
</feature>
<dbReference type="InterPro" id="IPR049052">
    <property type="entry name" value="nSTAND1"/>
</dbReference>
<keyword evidence="2" id="KW-0677">Repeat</keyword>
<reference evidence="7 8" key="1">
    <citation type="submission" date="2015-02" db="EMBL/GenBank/DDBJ databases">
        <title>Nostoc linckia genome annotation.</title>
        <authorList>
            <person name="Zhou Z."/>
        </authorList>
    </citation>
    <scope>NUCLEOTIDE SEQUENCE [LARGE SCALE GENOMIC DNA]</scope>
    <source>
        <strain evidence="8">z8</strain>
    </source>
</reference>
<comment type="caution">
    <text evidence="7">The sequence shown here is derived from an EMBL/GenBank/DDBJ whole genome shotgun (WGS) entry which is preliminary data.</text>
</comment>
<feature type="coiled-coil region" evidence="4">
    <location>
        <begin position="947"/>
        <end position="1049"/>
    </location>
</feature>
<dbReference type="Proteomes" id="UP000222310">
    <property type="component" value="Unassembled WGS sequence"/>
</dbReference>
<dbReference type="PROSITE" id="PS00678">
    <property type="entry name" value="WD_REPEATS_1"/>
    <property type="match status" value="1"/>
</dbReference>
<dbReference type="Pfam" id="PF20703">
    <property type="entry name" value="nSTAND1"/>
    <property type="match status" value="1"/>
</dbReference>
<protein>
    <submittedName>
        <fullName evidence="7">WD40 repeat-containing protein</fullName>
    </submittedName>
</protein>
<dbReference type="PANTHER" id="PTHR19879:SF9">
    <property type="entry name" value="TRANSCRIPTION INITIATION FACTOR TFIID SUBUNIT 5"/>
    <property type="match status" value="1"/>
</dbReference>
<evidence type="ECO:0000313" key="8">
    <source>
        <dbReference type="Proteomes" id="UP000222310"/>
    </source>
</evidence>
<dbReference type="SUPFAM" id="SSF50978">
    <property type="entry name" value="WD40 repeat-like"/>
    <property type="match status" value="2"/>
</dbReference>
<dbReference type="Gene3D" id="1.25.40.10">
    <property type="entry name" value="Tetratricopeptide repeat domain"/>
    <property type="match status" value="1"/>
</dbReference>
<dbReference type="InterPro" id="IPR015943">
    <property type="entry name" value="WD40/YVTN_repeat-like_dom_sf"/>
</dbReference>
<evidence type="ECO:0000256" key="1">
    <source>
        <dbReference type="ARBA" id="ARBA00022574"/>
    </source>
</evidence>
<feature type="repeat" description="WD" evidence="3">
    <location>
        <begin position="1141"/>
        <end position="1175"/>
    </location>
</feature>
<feature type="repeat" description="WD" evidence="3">
    <location>
        <begin position="1305"/>
        <end position="1339"/>
    </location>
</feature>
<dbReference type="Pfam" id="PF00400">
    <property type="entry name" value="WD40"/>
    <property type="match status" value="14"/>
</dbReference>
<feature type="repeat" description="WD" evidence="3">
    <location>
        <begin position="1429"/>
        <end position="1461"/>
    </location>
</feature>
<feature type="domain" description="Novel STAND NTPase 1" evidence="6">
    <location>
        <begin position="596"/>
        <end position="970"/>
    </location>
</feature>
<dbReference type="Gene3D" id="3.40.50.300">
    <property type="entry name" value="P-loop containing nucleotide triphosphate hydrolases"/>
    <property type="match status" value="1"/>
</dbReference>
<sequence length="1744" mass="195392">MVERHPQVDIRANNERALRSLGRAIALSHGQFSLVLVCCNYRVLQEEMLQRLEELSSGLYHIQKVVLPHNARSLYTTIHLQLVTDKQPPSALMILGLELIEGLDDFLRSINHIRDEFRKRHPFPIIVWMNDEVLQKVVRLAPDFASWAATPIRFEMTTNSLREFLQQETDSLFARVLPKNSVQLQTSKFAENYSTLGQIWKHNYELHFAIQELQNRGVTLESELYASLEFVFGLDNYVSDRINPALNHFQKSLQIWQRLGERRDEEDAVTERRGDAVRGDEEDAVTERRGDAVNENVPVSPRPRVPVSSSPVFSSREERVFSSPSPPSPPSPLVIRQGVLLFYLGLCSCRLAEQNQVESRRHWLAAKSYFQQCLNILEIVGCLNIVAEFIGQLAEVLQNLQDWEQLQIVAQRSLELHQIYGNQIQLACDYGFLAQVAVQQSRWVQASILAHVSLLKLAEAQKQNDPYDCLFPLLLAQIYYLILAKAQRNLGEEEVARAYLEKATKELPEALEYSAHQYDAHRYIRLLRTLRSLYFAEGRYLEAYYIRQKRRSVEQQYGFRAFIGAGRLQPQRQATNPALMSPAGSSSVALEIAASGRERDINNLIGRIGRADQKLTVIHGQSGVGKSSTVTAGLVPALQNRAIGDQIAVPVVLQVYTDWVKELGKSLTEAMSQIKVEAVIEPKVLPEFIAPSIVNILQQLEKNAENHLITVLIFDQFEEFFFGYSDRHQKQAFDKFISDCLQIPFVKVILSLREDYLHRLLDFKHLAALEAINHNILDKHIRYQLNNFSPEYAKVIIQKLTERSQLNLEPALIDVLIADLSTEFGEVRPIELQVVGAQIQDERITTLEQYQPHRPNKLIERYIKELIKDCGPENERAALLILYLLTDESNNRPFKTRAELAAQLTELEDASKLELILDILVRSGLVVLFPDVPERYQLIHDYLVDLIRYLQQQESSLQVQLNQLRQKVEQSQAEIERLKSELSQKRQPTKLIDTHPQQGLGLLTELRELQKREELSQLEIERLRAELKEKELTAKLAESQEKRRLSEAKLNRSLKIALTASVLAIFGLSVSIVTAIDSEIKTLSVSSEALFASQKGIDALKEALKAGKKLQQTIWVDSNTREQVLTALYQAVSGVREYNRFDGHISGVNSVIFSRQRNLIASASADTTIKLWRLDGSLVKTLSGHEDVVNSISFSPDAQIIASASQDKTVKLWNQDGKLLTTLLGHQAVVNSVNFSPDGQLIASASTDKTIKLWTQDGKFLKTLNGHSSAVLSVAWSPDGQTIASGSADNTIKLWSRDGELLKTLPGHNDAVLSVAWSPNGQTIASASLDQTIKLWNLEGKLLRTLSGHSAGVTSVSFSPDGNTIASASTDETLKLWSSQGVLLGTLRGHNNWVNSVSFSPDGGTLASASRDKTIKLWRWDDVLVRKPKTDNNDWVTSISFSPGGRTLAAASRDKTVKLFNREGKLFRTFTGHQSQVWGVSFSPDGKIIASASKDKTVKLWSRGGQLLHSLQGHNNTVLAVAWSPDGQVIASASKDKTVKLWNRNGILLNTLQGHQDAVNWVSFSPDGKFLASASDDKTVKLWSQEGELIQTLTGHSRRVNGVAWSPDSQILASVSIDSTVKIWNRDGELLSNLSGDGDSFISVSFSPDGKTLAASSDDKVRIWKRDGTLLIALKGYKDELTSISFSPDGRTLAVGSASGTVIFQDLADIELNKLLARGCDLLHDYLQTNQKVMKSERNLCSGR</sequence>
<organism evidence="7 8">
    <name type="scientific">Nostoc linckia z8</name>
    <dbReference type="NCBI Taxonomy" id="1628746"/>
    <lineage>
        <taxon>Bacteria</taxon>
        <taxon>Bacillati</taxon>
        <taxon>Cyanobacteriota</taxon>
        <taxon>Cyanophyceae</taxon>
        <taxon>Nostocales</taxon>
        <taxon>Nostocaceae</taxon>
        <taxon>Nostoc</taxon>
    </lineage>
</organism>
<feature type="repeat" description="WD" evidence="3">
    <location>
        <begin position="1552"/>
        <end position="1584"/>
    </location>
</feature>
<feature type="region of interest" description="Disordered" evidence="5">
    <location>
        <begin position="264"/>
        <end position="311"/>
    </location>
</feature>
<keyword evidence="1 3" id="KW-0853">WD repeat</keyword>
<dbReference type="GeneID" id="57096184"/>
<proteinExistence type="predicted"/>
<evidence type="ECO:0000259" key="6">
    <source>
        <dbReference type="Pfam" id="PF20703"/>
    </source>
</evidence>
<feature type="repeat" description="WD" evidence="3">
    <location>
        <begin position="1470"/>
        <end position="1502"/>
    </location>
</feature>
<dbReference type="PRINTS" id="PR00320">
    <property type="entry name" value="GPROTEINBRPT"/>
</dbReference>
<name>A0A9Q6EM37_NOSLI</name>
<dbReference type="CDD" id="cd00200">
    <property type="entry name" value="WD40"/>
    <property type="match status" value="2"/>
</dbReference>
<dbReference type="EMBL" id="LAHD01000023">
    <property type="protein sequence ID" value="PHK04668.1"/>
    <property type="molecule type" value="Genomic_DNA"/>
</dbReference>
<dbReference type="SUPFAM" id="SSF52540">
    <property type="entry name" value="P-loop containing nucleoside triphosphate hydrolases"/>
    <property type="match status" value="1"/>
</dbReference>
<dbReference type="SMART" id="SM00320">
    <property type="entry name" value="WD40"/>
    <property type="match status" value="14"/>
</dbReference>
<evidence type="ECO:0000256" key="4">
    <source>
        <dbReference type="SAM" id="Coils"/>
    </source>
</evidence>
<dbReference type="FunFam" id="2.130.10.10:FF:000228">
    <property type="entry name" value="COMPASS-like H3K4 histone methylase component WDR5A"/>
    <property type="match status" value="1"/>
</dbReference>
<dbReference type="Gene3D" id="2.130.10.10">
    <property type="entry name" value="YVTN repeat-like/Quinoprotein amine dehydrogenase"/>
    <property type="match status" value="5"/>
</dbReference>
<feature type="repeat" description="WD" evidence="3">
    <location>
        <begin position="1264"/>
        <end position="1296"/>
    </location>
</feature>
<evidence type="ECO:0000313" key="7">
    <source>
        <dbReference type="EMBL" id="PHK04668.1"/>
    </source>
</evidence>
<feature type="repeat" description="WD" evidence="3">
    <location>
        <begin position="1387"/>
        <end position="1418"/>
    </location>
</feature>
<dbReference type="PROSITE" id="PS50294">
    <property type="entry name" value="WD_REPEATS_REGION"/>
    <property type="match status" value="11"/>
</dbReference>
<evidence type="ECO:0000256" key="2">
    <source>
        <dbReference type="ARBA" id="ARBA00022737"/>
    </source>
</evidence>
<evidence type="ECO:0000256" key="3">
    <source>
        <dbReference type="PROSITE-ProRule" id="PRU00221"/>
    </source>
</evidence>
<evidence type="ECO:0000256" key="5">
    <source>
        <dbReference type="SAM" id="MobiDB-lite"/>
    </source>
</evidence>
<keyword evidence="4" id="KW-0175">Coiled coil</keyword>
<feature type="repeat" description="WD" evidence="3">
    <location>
        <begin position="1346"/>
        <end position="1378"/>
    </location>
</feature>
<dbReference type="SUPFAM" id="SSF48452">
    <property type="entry name" value="TPR-like"/>
    <property type="match status" value="1"/>
</dbReference>
<dbReference type="PANTHER" id="PTHR19879">
    <property type="entry name" value="TRANSCRIPTION INITIATION FACTOR TFIID"/>
    <property type="match status" value="1"/>
</dbReference>
<dbReference type="InterPro" id="IPR036322">
    <property type="entry name" value="WD40_repeat_dom_sf"/>
</dbReference>
<dbReference type="RefSeq" id="WP_099068127.1">
    <property type="nucleotide sequence ID" value="NZ_LAHD01000023.1"/>
</dbReference>
<dbReference type="InterPro" id="IPR011990">
    <property type="entry name" value="TPR-like_helical_dom_sf"/>
</dbReference>
<dbReference type="InterPro" id="IPR020472">
    <property type="entry name" value="WD40_PAC1"/>
</dbReference>
<dbReference type="PROSITE" id="PS50082">
    <property type="entry name" value="WD_REPEATS_2"/>
    <property type="match status" value="14"/>
</dbReference>
<feature type="repeat" description="WD" evidence="3">
    <location>
        <begin position="1634"/>
        <end position="1665"/>
    </location>
</feature>